<name>A0A183EPI5_9BILA</name>
<reference evidence="4" key="1">
    <citation type="submission" date="2016-06" db="UniProtKB">
        <authorList>
            <consortium name="WormBaseParasite"/>
        </authorList>
    </citation>
    <scope>IDENTIFICATION</scope>
</reference>
<dbReference type="PRINTS" id="PR00418">
    <property type="entry name" value="TPI2FAMILY"/>
</dbReference>
<gene>
    <name evidence="2" type="ORF">GPUH_LOCUS22876</name>
</gene>
<organism evidence="4">
    <name type="scientific">Gongylonema pulchrum</name>
    <dbReference type="NCBI Taxonomy" id="637853"/>
    <lineage>
        <taxon>Eukaryota</taxon>
        <taxon>Metazoa</taxon>
        <taxon>Ecdysozoa</taxon>
        <taxon>Nematoda</taxon>
        <taxon>Chromadorea</taxon>
        <taxon>Rhabditida</taxon>
        <taxon>Spirurina</taxon>
        <taxon>Spiruromorpha</taxon>
        <taxon>Spiruroidea</taxon>
        <taxon>Gongylonematidae</taxon>
        <taxon>Gongylonema</taxon>
    </lineage>
</organism>
<keyword evidence="1" id="KW-0238">DNA-binding</keyword>
<accession>A0A183EPI5</accession>
<dbReference type="PANTHER" id="PTHR10169:SF62">
    <property type="entry name" value="DNA TOPOISOMERASE 2 TOP-2-RELATED"/>
    <property type="match status" value="1"/>
</dbReference>
<sequence length="200" mass="22954">MSDSSSSDIVVTAQNDPLDVFLDLEKEEKENHGKRLSIEKIYQKKTQLEHILLRPDTYIGSVEYTDRAPTWVYDIETDRIVQRDISYVPGLYKIFDEILVNAADNKQRDPKMSLIKVNINKEKNEISIYNNGRGVPVVLHKIEKVYVPELIFGTLLTSSNYDDSERKVTGDFSKEIEKFTINGNAHQTSRCDHAFCAIQP</sequence>
<dbReference type="GO" id="GO:0003677">
    <property type="term" value="F:DNA binding"/>
    <property type="evidence" value="ECO:0007669"/>
    <property type="project" value="UniProtKB-KW"/>
</dbReference>
<evidence type="ECO:0000256" key="1">
    <source>
        <dbReference type="ARBA" id="ARBA00023125"/>
    </source>
</evidence>
<dbReference type="AlphaFoldDB" id="A0A183EPI5"/>
<reference evidence="2 3" key="2">
    <citation type="submission" date="2018-11" db="EMBL/GenBank/DDBJ databases">
        <authorList>
            <consortium name="Pathogen Informatics"/>
        </authorList>
    </citation>
    <scope>NUCLEOTIDE SEQUENCE [LARGE SCALE GENOMIC DNA]</scope>
</reference>
<dbReference type="Gene3D" id="3.30.565.10">
    <property type="entry name" value="Histidine kinase-like ATPase, C-terminal domain"/>
    <property type="match status" value="1"/>
</dbReference>
<dbReference type="GO" id="GO:0005634">
    <property type="term" value="C:nucleus"/>
    <property type="evidence" value="ECO:0007669"/>
    <property type="project" value="TreeGrafter"/>
</dbReference>
<dbReference type="InterPro" id="IPR050634">
    <property type="entry name" value="DNA_Topoisomerase_II"/>
</dbReference>
<evidence type="ECO:0000313" key="3">
    <source>
        <dbReference type="Proteomes" id="UP000271098"/>
    </source>
</evidence>
<dbReference type="GO" id="GO:0000712">
    <property type="term" value="P:resolution of meiotic recombination intermediates"/>
    <property type="evidence" value="ECO:0007669"/>
    <property type="project" value="TreeGrafter"/>
</dbReference>
<proteinExistence type="predicted"/>
<dbReference type="SUPFAM" id="SSF55874">
    <property type="entry name" value="ATPase domain of HSP90 chaperone/DNA topoisomerase II/histidine kinase"/>
    <property type="match status" value="1"/>
</dbReference>
<dbReference type="WBParaSite" id="GPUH_0002290301-mRNA-1">
    <property type="protein sequence ID" value="GPUH_0002290301-mRNA-1"/>
    <property type="gene ID" value="GPUH_0002290301"/>
</dbReference>
<evidence type="ECO:0000313" key="2">
    <source>
        <dbReference type="EMBL" id="VDN40670.1"/>
    </source>
</evidence>
<dbReference type="GO" id="GO:0000819">
    <property type="term" value="P:sister chromatid segregation"/>
    <property type="evidence" value="ECO:0007669"/>
    <property type="project" value="TreeGrafter"/>
</dbReference>
<keyword evidence="3" id="KW-1185">Reference proteome</keyword>
<dbReference type="EMBL" id="UYRT01096202">
    <property type="protein sequence ID" value="VDN40670.1"/>
    <property type="molecule type" value="Genomic_DNA"/>
</dbReference>
<dbReference type="Proteomes" id="UP000271098">
    <property type="component" value="Unassembled WGS sequence"/>
</dbReference>
<evidence type="ECO:0000313" key="4">
    <source>
        <dbReference type="WBParaSite" id="GPUH_0002290301-mRNA-1"/>
    </source>
</evidence>
<dbReference type="InterPro" id="IPR036890">
    <property type="entry name" value="HATPase_C_sf"/>
</dbReference>
<protein>
    <submittedName>
        <fullName evidence="4">HATPase_c domain-containing protein</fullName>
    </submittedName>
</protein>
<dbReference type="OrthoDB" id="276498at2759"/>
<dbReference type="PANTHER" id="PTHR10169">
    <property type="entry name" value="DNA TOPOISOMERASE/GYRASE"/>
    <property type="match status" value="1"/>
</dbReference>